<name>A0A0K2TJR2_LEPSM</name>
<accession>A0A0K2TJR2</accession>
<proteinExistence type="predicted"/>
<protein>
    <submittedName>
        <fullName evidence="1">Uncharacterized protein</fullName>
    </submittedName>
</protein>
<reference evidence="1" key="1">
    <citation type="submission" date="2014-05" db="EMBL/GenBank/DDBJ databases">
        <authorList>
            <person name="Chronopoulou M."/>
        </authorList>
    </citation>
    <scope>NUCLEOTIDE SEQUENCE</scope>
    <source>
        <tissue evidence="1">Whole organism</tissue>
    </source>
</reference>
<sequence>MRTIKSDLWVLSTNF</sequence>
<organism evidence="1">
    <name type="scientific">Lepeophtheirus salmonis</name>
    <name type="common">Salmon louse</name>
    <name type="synonym">Caligus salmonis</name>
    <dbReference type="NCBI Taxonomy" id="72036"/>
    <lineage>
        <taxon>Eukaryota</taxon>
        <taxon>Metazoa</taxon>
        <taxon>Ecdysozoa</taxon>
        <taxon>Arthropoda</taxon>
        <taxon>Crustacea</taxon>
        <taxon>Multicrustacea</taxon>
        <taxon>Hexanauplia</taxon>
        <taxon>Copepoda</taxon>
        <taxon>Siphonostomatoida</taxon>
        <taxon>Caligidae</taxon>
        <taxon>Lepeophtheirus</taxon>
    </lineage>
</organism>
<dbReference type="EMBL" id="HACA01008803">
    <property type="protein sequence ID" value="CDW26164.1"/>
    <property type="molecule type" value="Transcribed_RNA"/>
</dbReference>
<evidence type="ECO:0000313" key="1">
    <source>
        <dbReference type="EMBL" id="CDW26164.1"/>
    </source>
</evidence>